<keyword evidence="1" id="KW-0732">Signal</keyword>
<evidence type="ECO:0000313" key="3">
    <source>
        <dbReference type="Proteomes" id="UP000541444"/>
    </source>
</evidence>
<protein>
    <submittedName>
        <fullName evidence="2">Uncharacterized protein</fullName>
    </submittedName>
</protein>
<comment type="caution">
    <text evidence="2">The sequence shown here is derived from an EMBL/GenBank/DDBJ whole genome shotgun (WGS) entry which is preliminary data.</text>
</comment>
<organism evidence="2 3">
    <name type="scientific">Kingdonia uniflora</name>
    <dbReference type="NCBI Taxonomy" id="39325"/>
    <lineage>
        <taxon>Eukaryota</taxon>
        <taxon>Viridiplantae</taxon>
        <taxon>Streptophyta</taxon>
        <taxon>Embryophyta</taxon>
        <taxon>Tracheophyta</taxon>
        <taxon>Spermatophyta</taxon>
        <taxon>Magnoliopsida</taxon>
        <taxon>Ranunculales</taxon>
        <taxon>Circaeasteraceae</taxon>
        <taxon>Kingdonia</taxon>
    </lineage>
</organism>
<feature type="chain" id="PRO_5029789207" evidence="1">
    <location>
        <begin position="16"/>
        <end position="55"/>
    </location>
</feature>
<accession>A0A7J7LJD0</accession>
<dbReference type="Proteomes" id="UP000541444">
    <property type="component" value="Unassembled WGS sequence"/>
</dbReference>
<sequence length="55" mass="6310">MEALNFLLIMEFVLGYVDTMCCCCRCCSFLRYVDTMCSSIFIAVYECETMSLCCS</sequence>
<gene>
    <name evidence="2" type="ORF">GIB67_023263</name>
</gene>
<evidence type="ECO:0000313" key="2">
    <source>
        <dbReference type="EMBL" id="KAF6142781.1"/>
    </source>
</evidence>
<dbReference type="AlphaFoldDB" id="A0A7J7LJD0"/>
<reference evidence="2 3" key="1">
    <citation type="journal article" date="2020" name="IScience">
        <title>Genome Sequencing of the Endangered Kingdonia uniflora (Circaeasteraceae, Ranunculales) Reveals Potential Mechanisms of Evolutionary Specialization.</title>
        <authorList>
            <person name="Sun Y."/>
            <person name="Deng T."/>
            <person name="Zhang A."/>
            <person name="Moore M.J."/>
            <person name="Landis J.B."/>
            <person name="Lin N."/>
            <person name="Zhang H."/>
            <person name="Zhang X."/>
            <person name="Huang J."/>
            <person name="Zhang X."/>
            <person name="Sun H."/>
            <person name="Wang H."/>
        </authorList>
    </citation>
    <scope>NUCLEOTIDE SEQUENCE [LARGE SCALE GENOMIC DNA]</scope>
    <source>
        <strain evidence="2">TB1705</strain>
        <tissue evidence="2">Leaf</tissue>
    </source>
</reference>
<feature type="non-terminal residue" evidence="2">
    <location>
        <position position="55"/>
    </location>
</feature>
<keyword evidence="3" id="KW-1185">Reference proteome</keyword>
<dbReference type="EMBL" id="JACGCM010002241">
    <property type="protein sequence ID" value="KAF6142781.1"/>
    <property type="molecule type" value="Genomic_DNA"/>
</dbReference>
<evidence type="ECO:0000256" key="1">
    <source>
        <dbReference type="SAM" id="SignalP"/>
    </source>
</evidence>
<feature type="signal peptide" evidence="1">
    <location>
        <begin position="1"/>
        <end position="15"/>
    </location>
</feature>
<name>A0A7J7LJD0_9MAGN</name>
<proteinExistence type="predicted"/>